<dbReference type="STRING" id="41427.A0A182JI28"/>
<accession>A0A182JI28</accession>
<sequence length="573" mass="58473">MVILEGTAMLQVGNNQYLQPDYLSPLPTTLDAKKSPLALLAQTCSQIGADPGNITVKSLVSPSEKGKKSMSSNSCSGTSSSGSNSSASSQVDPTSQSSVSGSPSVKTEKSDASPEIKLAFKPYEMNVLTTKVNLSKSTNVDDRPSSKMSSGSDVLNNNSVSQINNNNHHHHGEGGRKEGRDLSPRGSADSPMSGRGGGSVSVKSNESVSGGSMGEQQGGKCSTPDANRRASSAGTPCDRDRMNGGSGGIGAGGPGTSSSPSAGMMSLHKEHPGQLAPSVAYKPSAYGMSAVGLPSPSGIDHTNPAFRPPFAGAFSHHHAAMLAAAGYSGAAAAAAAASAAGANPYLGYTRVKTPSGGETLVPICKDPYCTGCQFSAHNHQIMMGSQCPAGCTQCDHQKYMAMALSSMPPAGYAGYPPPSSAAAAAAASQPPGGSGAASRPYMCNWVVGDSYCGKRCNTTDELLSHLRTHTANLSDPAALALQQQLMPLSGIFPPSSLHHHHRGYPNPPLSPLSAARYHPYVKPGNMPTGMPGSPYSAAAAAAAAFNPAAAFGQYYSPYAAALYGQRIGAAVHQ</sequence>
<feature type="compositionally biased region" description="Low complexity" evidence="6">
    <location>
        <begin position="256"/>
        <end position="266"/>
    </location>
</feature>
<feature type="region of interest" description="Disordered" evidence="6">
    <location>
        <begin position="59"/>
        <end position="113"/>
    </location>
</feature>
<dbReference type="VEuPathDB" id="VectorBase:AATE018497"/>
<dbReference type="PANTHER" id="PTHR12522:SF5">
    <property type="entry name" value="ZINC FINGER PROTEIN NOC"/>
    <property type="match status" value="1"/>
</dbReference>
<dbReference type="EnsemblMetazoa" id="ENSAATROPT004522">
    <property type="protein sequence ID" value="ENSAATROPP004334"/>
    <property type="gene ID" value="ENSAATROPG003595"/>
</dbReference>
<dbReference type="PANTHER" id="PTHR12522">
    <property type="entry name" value="ZINC-FINGER PROTEIN NOLZ1-RELATED"/>
    <property type="match status" value="1"/>
</dbReference>
<feature type="domain" description="C2H2-type" evidence="7">
    <location>
        <begin position="441"/>
        <end position="474"/>
    </location>
</feature>
<evidence type="ECO:0000256" key="4">
    <source>
        <dbReference type="ARBA" id="ARBA00022833"/>
    </source>
</evidence>
<organism evidence="8">
    <name type="scientific">Anopheles atroparvus</name>
    <name type="common">European mosquito</name>
    <dbReference type="NCBI Taxonomy" id="41427"/>
    <lineage>
        <taxon>Eukaryota</taxon>
        <taxon>Metazoa</taxon>
        <taxon>Ecdysozoa</taxon>
        <taxon>Arthropoda</taxon>
        <taxon>Hexapoda</taxon>
        <taxon>Insecta</taxon>
        <taxon>Pterygota</taxon>
        <taxon>Neoptera</taxon>
        <taxon>Endopterygota</taxon>
        <taxon>Diptera</taxon>
        <taxon>Nematocera</taxon>
        <taxon>Culicoidea</taxon>
        <taxon>Culicidae</taxon>
        <taxon>Anophelinae</taxon>
        <taxon>Anopheles</taxon>
    </lineage>
</organism>
<keyword evidence="3 5" id="KW-0863">Zinc-finger</keyword>
<name>A0A182JI28_ANOAO</name>
<dbReference type="AlphaFoldDB" id="A0A182JI28"/>
<keyword evidence="2" id="KW-0479">Metal-binding</keyword>
<dbReference type="OrthoDB" id="10054079at2759"/>
<dbReference type="InterPro" id="IPR051520">
    <property type="entry name" value="Elbow/Noc_ZnFinger"/>
</dbReference>
<dbReference type="Gene3D" id="3.30.160.60">
    <property type="entry name" value="Classic Zinc Finger"/>
    <property type="match status" value="1"/>
</dbReference>
<dbReference type="GO" id="GO:0008270">
    <property type="term" value="F:zinc ion binding"/>
    <property type="evidence" value="ECO:0007669"/>
    <property type="project" value="UniProtKB-KW"/>
</dbReference>
<reference evidence="9" key="1">
    <citation type="submission" date="2021-09" db="EMBL/GenBank/DDBJ databases">
        <authorList>
            <consortium name="Infravec"/>
            <person name="Campbell I L."/>
            <person name="Maslen G."/>
            <person name="Yates A."/>
        </authorList>
    </citation>
    <scope>NUCLEOTIDE SEQUENCE [LARGE SCALE GENOMIC DNA]</scope>
    <source>
        <strain evidence="9">Infravec2 EBRE</strain>
    </source>
</reference>
<evidence type="ECO:0000256" key="6">
    <source>
        <dbReference type="SAM" id="MobiDB-lite"/>
    </source>
</evidence>
<evidence type="ECO:0000259" key="7">
    <source>
        <dbReference type="PROSITE" id="PS50157"/>
    </source>
</evidence>
<evidence type="ECO:0000256" key="5">
    <source>
        <dbReference type="PROSITE-ProRule" id="PRU00042"/>
    </source>
</evidence>
<keyword evidence="4" id="KW-0862">Zinc</keyword>
<proteinExistence type="inferred from homology"/>
<feature type="compositionally biased region" description="Polar residues" evidence="6">
    <location>
        <begin position="146"/>
        <end position="163"/>
    </location>
</feature>
<dbReference type="PROSITE" id="PS50157">
    <property type="entry name" value="ZINC_FINGER_C2H2_2"/>
    <property type="match status" value="1"/>
</dbReference>
<dbReference type="GO" id="GO:0045892">
    <property type="term" value="P:negative regulation of DNA-templated transcription"/>
    <property type="evidence" value="ECO:0007669"/>
    <property type="project" value="TreeGrafter"/>
</dbReference>
<feature type="region of interest" description="Disordered" evidence="6">
    <location>
        <begin position="136"/>
        <end position="270"/>
    </location>
</feature>
<keyword evidence="9" id="KW-1185">Reference proteome</keyword>
<evidence type="ECO:0000313" key="9">
    <source>
        <dbReference type="Proteomes" id="UP000075880"/>
    </source>
</evidence>
<dbReference type="GO" id="GO:0005634">
    <property type="term" value="C:nucleus"/>
    <property type="evidence" value="ECO:0007669"/>
    <property type="project" value="TreeGrafter"/>
</dbReference>
<evidence type="ECO:0000313" key="8">
    <source>
        <dbReference type="EnsemblMetazoa" id="AATE018497-PA.1"/>
    </source>
</evidence>
<protein>
    <recommendedName>
        <fullName evidence="7">C2H2-type domain-containing protein</fullName>
    </recommendedName>
</protein>
<dbReference type="Proteomes" id="UP000075880">
    <property type="component" value="Unassembled WGS sequence"/>
</dbReference>
<reference evidence="8" key="2">
    <citation type="submission" date="2022-08" db="UniProtKB">
        <authorList>
            <consortium name="EnsemblMetazoa"/>
        </authorList>
    </citation>
    <scope>IDENTIFICATION</scope>
    <source>
        <strain evidence="8">EBRO</strain>
    </source>
</reference>
<dbReference type="InterPro" id="IPR013087">
    <property type="entry name" value="Znf_C2H2_type"/>
</dbReference>
<feature type="compositionally biased region" description="Basic and acidic residues" evidence="6">
    <location>
        <begin position="172"/>
        <end position="183"/>
    </location>
</feature>
<evidence type="ECO:0000256" key="3">
    <source>
        <dbReference type="ARBA" id="ARBA00022771"/>
    </source>
</evidence>
<feature type="compositionally biased region" description="Low complexity" evidence="6">
    <location>
        <begin position="69"/>
        <end position="104"/>
    </location>
</feature>
<dbReference type="EnsemblMetazoa" id="AATE018497-RA">
    <property type="protein sequence ID" value="AATE018497-PA.1"/>
    <property type="gene ID" value="AATE018497"/>
</dbReference>
<comment type="similarity">
    <text evidence="1">Belongs to the Elbow/Noc family.</text>
</comment>
<feature type="compositionally biased region" description="Gly residues" evidence="6">
    <location>
        <begin position="244"/>
        <end position="255"/>
    </location>
</feature>
<evidence type="ECO:0000256" key="1">
    <source>
        <dbReference type="ARBA" id="ARBA00010144"/>
    </source>
</evidence>
<evidence type="ECO:0000256" key="2">
    <source>
        <dbReference type="ARBA" id="ARBA00022723"/>
    </source>
</evidence>